<feature type="compositionally biased region" description="Low complexity" evidence="1">
    <location>
        <begin position="7"/>
        <end position="21"/>
    </location>
</feature>
<evidence type="ECO:0000313" key="2">
    <source>
        <dbReference type="EMBL" id="CEJ79881.1"/>
    </source>
</evidence>
<dbReference type="EMBL" id="CDHN01000001">
    <property type="protein sequence ID" value="CEJ79881.1"/>
    <property type="molecule type" value="Genomic_DNA"/>
</dbReference>
<protein>
    <submittedName>
        <fullName evidence="2">Uncharacterized protein</fullName>
    </submittedName>
</protein>
<keyword evidence="3" id="KW-1185">Reference proteome</keyword>
<name>A0A0A1SPF1_9HYPO</name>
<dbReference type="AlphaFoldDB" id="A0A0A1SPF1"/>
<gene>
    <name evidence="2" type="ORF">VHEMI00096</name>
</gene>
<accession>A0A0A1SPF1</accession>
<feature type="region of interest" description="Disordered" evidence="1">
    <location>
        <begin position="1"/>
        <end position="24"/>
    </location>
</feature>
<sequence length="367" mass="41733">MVNFGVSAPPNSPVTSSSSSSEDTMITGCSPTPIYIHGFSTVGHSRPWTPKMEAEQKALSNIMSFCDMNSLEDFNISRPWMLPGDVVDLELRSVFLRLQLLRKIFVALTHVLNTTTQEVNEVLAEIKKLICSTSFIIYNEWEREHQQIVAKRNFELRREKAVTSNPITRAFRGSAANIREEYAVRAMEADSKRDQRLAAVTEEMEIIDLHRSFLSLAISPLVSNSATFVYNGSVQGTFSEVPITTANVRKVRHGVYQYTLLWDSTADAEAVLCPVVFRRSQFGRFPPNLHLKWTKCSYTGDKGSVSSASTLGLQSAINVVVWDERITHDREELEHFFRDESLRYMTPDGRERAVRKETKQWRKLMQA</sequence>
<dbReference type="HOGENOM" id="CLU_754763_0_0_1"/>
<organism evidence="2 3">
    <name type="scientific">[Torrubiella] hemipterigena</name>
    <dbReference type="NCBI Taxonomy" id="1531966"/>
    <lineage>
        <taxon>Eukaryota</taxon>
        <taxon>Fungi</taxon>
        <taxon>Dikarya</taxon>
        <taxon>Ascomycota</taxon>
        <taxon>Pezizomycotina</taxon>
        <taxon>Sordariomycetes</taxon>
        <taxon>Hypocreomycetidae</taxon>
        <taxon>Hypocreales</taxon>
        <taxon>Clavicipitaceae</taxon>
        <taxon>Clavicipitaceae incertae sedis</taxon>
        <taxon>'Torrubiella' clade</taxon>
    </lineage>
</organism>
<evidence type="ECO:0000256" key="1">
    <source>
        <dbReference type="SAM" id="MobiDB-lite"/>
    </source>
</evidence>
<proteinExistence type="predicted"/>
<dbReference type="Proteomes" id="UP000039046">
    <property type="component" value="Unassembled WGS sequence"/>
</dbReference>
<evidence type="ECO:0000313" key="3">
    <source>
        <dbReference type="Proteomes" id="UP000039046"/>
    </source>
</evidence>
<reference evidence="2 3" key="1">
    <citation type="journal article" date="2015" name="Genome Announc.">
        <title>Draft Genome Sequence and Gene Annotation of the Entomopathogenic Fungus Verticillium hemipterigenum.</title>
        <authorList>
            <person name="Horn F."/>
            <person name="Habel A."/>
            <person name="Scharf D.H."/>
            <person name="Dworschak J."/>
            <person name="Brakhage A.A."/>
            <person name="Guthke R."/>
            <person name="Hertweck C."/>
            <person name="Linde J."/>
        </authorList>
    </citation>
    <scope>NUCLEOTIDE SEQUENCE [LARGE SCALE GENOMIC DNA]</scope>
</reference>